<dbReference type="Gene3D" id="3.40.50.2300">
    <property type="match status" value="1"/>
</dbReference>
<evidence type="ECO:0000313" key="5">
    <source>
        <dbReference type="Proteomes" id="UP000838308"/>
    </source>
</evidence>
<organism evidence="4 5">
    <name type="scientific">Neobacillus rhizosphaerae</name>
    <dbReference type="NCBI Taxonomy" id="2880965"/>
    <lineage>
        <taxon>Bacteria</taxon>
        <taxon>Bacillati</taxon>
        <taxon>Bacillota</taxon>
        <taxon>Bacilli</taxon>
        <taxon>Bacillales</taxon>
        <taxon>Bacillaceae</taxon>
        <taxon>Neobacillus</taxon>
    </lineage>
</organism>
<sequence>MGHYYLTEWLSSTNTEEIPLHIYKVPIKEIHNRHAEGGMIAYNLRKNNDFKTLVFFDQYIASFEELENWGEQAYLSYTHKIIDPSRSIDRTLMERLIKREIEQRSDTDFILDKGSFRYKKEKPLQTREMKIFPAIHLDVTVEDKGSIVIGFEYKHLFEFNRFIISDLASVQQGTKLVDSTNKKAYEYIFKEVAAYKAGDISPYLGESVISYYQRKGQFFKLKGIDENSPVVHVESKDGKVFPYLPHLLKLRCSFDQIPNHLKNVVNKAIKLSAHEKMGNLLKAVSELVSFIDRLTFLKKNVFAENLGYQVKNLPKPSLLFGENVITNNINSGLSKGGVYRGNVAKVSFFVDPILRGNPIITQQIKDFIDILSRQSDQLGVKLDISTKPVELRGQLHPNLFSSNELNYQLKSLGKYFEGTIIVLTAEQSTANAYLPIKKEFGGRQDLVTQFVNFSPKLLDLSKSHYQIMNILLGIYVKSGIQPWILGESLHSDCFIGLDVSHENGKHTSGVIQVIGKDGRLIKQKSQVTSERGEIISWDSLKDILLDSIHAYQEVYGKQPKHLTIHRDGFGREDIEQAQSLLDSMNIQIDFVEVLKNNNRRMAVFEGNKWITQQGLCYLSTKEKKGYLCSTNPREFVGMAQPIKIIQLTDTLSFEQIMSDIYKLSFMHIHSMQKTRLPISTHYADLSSTFYNRGLLHPRSQHEHALPFV</sequence>
<evidence type="ECO:0000256" key="2">
    <source>
        <dbReference type="ARBA" id="ARBA00035032"/>
    </source>
</evidence>
<comment type="similarity">
    <text evidence="1">Belongs to the argonaute family. Long pAgo subfamily.</text>
</comment>
<evidence type="ECO:0000313" key="4">
    <source>
        <dbReference type="EMBL" id="CAH2716699.1"/>
    </source>
</evidence>
<protein>
    <recommendedName>
        <fullName evidence="2">Protein argonaute</fullName>
    </recommendedName>
</protein>
<evidence type="ECO:0000259" key="3">
    <source>
        <dbReference type="PROSITE" id="PS50822"/>
    </source>
</evidence>
<dbReference type="PROSITE" id="PS50822">
    <property type="entry name" value="PIWI"/>
    <property type="match status" value="1"/>
</dbReference>
<dbReference type="RefSeq" id="WP_248736940.1">
    <property type="nucleotide sequence ID" value="NZ_CALBWS010000031.1"/>
</dbReference>
<dbReference type="InterPro" id="IPR012337">
    <property type="entry name" value="RNaseH-like_sf"/>
</dbReference>
<dbReference type="SUPFAM" id="SSF53098">
    <property type="entry name" value="Ribonuclease H-like"/>
    <property type="match status" value="1"/>
</dbReference>
<dbReference type="EMBL" id="CALBWS010000031">
    <property type="protein sequence ID" value="CAH2716699.1"/>
    <property type="molecule type" value="Genomic_DNA"/>
</dbReference>
<reference evidence="4" key="1">
    <citation type="submission" date="2022-04" db="EMBL/GenBank/DDBJ databases">
        <authorList>
            <person name="Criscuolo A."/>
        </authorList>
    </citation>
    <scope>NUCLEOTIDE SEQUENCE</scope>
    <source>
        <strain evidence="4">CIP111895</strain>
    </source>
</reference>
<dbReference type="Pfam" id="PF02171">
    <property type="entry name" value="Piwi"/>
    <property type="match status" value="1"/>
</dbReference>
<feature type="domain" description="Piwi" evidence="3">
    <location>
        <begin position="419"/>
        <end position="695"/>
    </location>
</feature>
<dbReference type="InterPro" id="IPR036397">
    <property type="entry name" value="RNaseH_sf"/>
</dbReference>
<accession>A0ABN8KSJ4</accession>
<name>A0ABN8KSJ4_9BACI</name>
<comment type="caution">
    <text evidence="4">The sequence shown here is derived from an EMBL/GenBank/DDBJ whole genome shotgun (WGS) entry which is preliminary data.</text>
</comment>
<dbReference type="Gene3D" id="3.30.420.10">
    <property type="entry name" value="Ribonuclease H-like superfamily/Ribonuclease H"/>
    <property type="match status" value="1"/>
</dbReference>
<evidence type="ECO:0000256" key="1">
    <source>
        <dbReference type="ARBA" id="ARBA00035012"/>
    </source>
</evidence>
<proteinExistence type="inferred from homology"/>
<keyword evidence="5" id="KW-1185">Reference proteome</keyword>
<gene>
    <name evidence="4" type="ORF">BACCIP111895_03887</name>
</gene>
<dbReference type="PANTHER" id="PTHR22891">
    <property type="entry name" value="EUKARYOTIC TRANSLATION INITIATION FACTOR 2C"/>
    <property type="match status" value="1"/>
</dbReference>
<dbReference type="Proteomes" id="UP000838308">
    <property type="component" value="Unassembled WGS sequence"/>
</dbReference>
<dbReference type="InterPro" id="IPR003165">
    <property type="entry name" value="Piwi"/>
</dbReference>
<dbReference type="SMART" id="SM00950">
    <property type="entry name" value="Piwi"/>
    <property type="match status" value="1"/>
</dbReference>